<dbReference type="Proteomes" id="UP001189429">
    <property type="component" value="Unassembled WGS sequence"/>
</dbReference>
<name>A0ABN9QQR4_9DINO</name>
<protein>
    <submittedName>
        <fullName evidence="2">Uncharacterized protein</fullName>
    </submittedName>
</protein>
<proteinExistence type="predicted"/>
<dbReference type="EMBL" id="CAUYUJ010004213">
    <property type="protein sequence ID" value="CAK0808575.1"/>
    <property type="molecule type" value="Genomic_DNA"/>
</dbReference>
<reference evidence="2" key="1">
    <citation type="submission" date="2023-10" db="EMBL/GenBank/DDBJ databases">
        <authorList>
            <person name="Chen Y."/>
            <person name="Shah S."/>
            <person name="Dougan E. K."/>
            <person name="Thang M."/>
            <person name="Chan C."/>
        </authorList>
    </citation>
    <scope>NUCLEOTIDE SEQUENCE [LARGE SCALE GENOMIC DNA]</scope>
</reference>
<feature type="region of interest" description="Disordered" evidence="1">
    <location>
        <begin position="102"/>
        <end position="122"/>
    </location>
</feature>
<evidence type="ECO:0000313" key="3">
    <source>
        <dbReference type="Proteomes" id="UP001189429"/>
    </source>
</evidence>
<sequence length="317" mass="33453">MYRACCWGGLLGAANPLIWHRGLAVELLDQPKEVDAVAGVRQPVFRLSLRPLRWPGDLLALRAAGPRAGPERVPGQEPGVLARLLRGDVVLLRHGIDTRADGFGPLGGAEPPRGSWRQSRPKGANRLGIERIMGSASAERRGATDIIAQDEREVDGGSLRRRRAMPRRGAMAALGAADEHADVAQPPPECRTSGMLAECNADVSQVSLAEAASNLAVGGQFTCWQGAPSAASALPRAATYCRSLHVRVTGTSFRSTAADRRAASGAAIVEAAPSLDWAILPRAPTKRNSVDARAMDSAGPRGPARPVIRACADQLAE</sequence>
<comment type="caution">
    <text evidence="2">The sequence shown here is derived from an EMBL/GenBank/DDBJ whole genome shotgun (WGS) entry which is preliminary data.</text>
</comment>
<evidence type="ECO:0000256" key="1">
    <source>
        <dbReference type="SAM" id="MobiDB-lite"/>
    </source>
</evidence>
<keyword evidence="3" id="KW-1185">Reference proteome</keyword>
<gene>
    <name evidence="2" type="ORF">PCOR1329_LOCUS14129</name>
</gene>
<accession>A0ABN9QQR4</accession>
<organism evidence="2 3">
    <name type="scientific">Prorocentrum cordatum</name>
    <dbReference type="NCBI Taxonomy" id="2364126"/>
    <lineage>
        <taxon>Eukaryota</taxon>
        <taxon>Sar</taxon>
        <taxon>Alveolata</taxon>
        <taxon>Dinophyceae</taxon>
        <taxon>Prorocentrales</taxon>
        <taxon>Prorocentraceae</taxon>
        <taxon>Prorocentrum</taxon>
    </lineage>
</organism>
<evidence type="ECO:0000313" key="2">
    <source>
        <dbReference type="EMBL" id="CAK0808575.1"/>
    </source>
</evidence>